<evidence type="ECO:0000259" key="1">
    <source>
        <dbReference type="Pfam" id="PF04028"/>
    </source>
</evidence>
<sequence>MAGSYLALCNRTTRWQVEGLDDLRAALAQGPVLLVMWHGRSVMAALHWPVADGPLTSLYDSSPIGRVSGALQRRVGLRSIQMSRQTTNLAASRIVLKRVREGISIGMTADGPLGPAYQVKDAPLEWARITGVPVFCYAFATTRGLRLNTWDRMLVPRLFGHGAMVFARFEGTVPRKPDDATRSNLREQMRRFMDATTARADRLISR</sequence>
<reference evidence="2 3" key="1">
    <citation type="submission" date="2006-01" db="EMBL/GenBank/DDBJ databases">
        <authorList>
            <person name="Hagstrom A."/>
            <person name="Ferriera S."/>
            <person name="Johnson J."/>
            <person name="Kravitz S."/>
            <person name="Halpern A."/>
            <person name="Remington K."/>
            <person name="Beeson K."/>
            <person name="Tran B."/>
            <person name="Rogers Y.-H."/>
            <person name="Friedman R."/>
            <person name="Venter J.C."/>
        </authorList>
    </citation>
    <scope>NUCLEOTIDE SEQUENCE [LARGE SCALE GENOMIC DNA]</scope>
    <source>
        <strain evidence="2 3">SKA53</strain>
    </source>
</reference>
<dbReference type="STRING" id="314232.SKA53_13228"/>
<feature type="domain" description="DUF374" evidence="1">
    <location>
        <begin position="65"/>
        <end position="116"/>
    </location>
</feature>
<dbReference type="InterPro" id="IPR007172">
    <property type="entry name" value="DUF374"/>
</dbReference>
<dbReference type="Proteomes" id="UP000004507">
    <property type="component" value="Unassembled WGS sequence"/>
</dbReference>
<keyword evidence="3" id="KW-1185">Reference proteome</keyword>
<dbReference type="Pfam" id="PF04028">
    <property type="entry name" value="DUF374"/>
    <property type="match status" value="1"/>
</dbReference>
<gene>
    <name evidence="2" type="ORF">SKA53_13228</name>
</gene>
<organism evidence="2 3">
    <name type="scientific">Yoonia vestfoldensis SKA53</name>
    <dbReference type="NCBI Taxonomy" id="314232"/>
    <lineage>
        <taxon>Bacteria</taxon>
        <taxon>Pseudomonadati</taxon>
        <taxon>Pseudomonadota</taxon>
        <taxon>Alphaproteobacteria</taxon>
        <taxon>Rhodobacterales</taxon>
        <taxon>Paracoccaceae</taxon>
        <taxon>Yoonia</taxon>
    </lineage>
</organism>
<evidence type="ECO:0000313" key="3">
    <source>
        <dbReference type="Proteomes" id="UP000004507"/>
    </source>
</evidence>
<dbReference type="eggNOG" id="COG2121">
    <property type="taxonomic scope" value="Bacteria"/>
</dbReference>
<dbReference type="EMBL" id="AAMS01000002">
    <property type="protein sequence ID" value="EAQ07801.1"/>
    <property type="molecule type" value="Genomic_DNA"/>
</dbReference>
<proteinExistence type="predicted"/>
<name>A3V370_9RHOB</name>
<accession>A3V370</accession>
<evidence type="ECO:0000313" key="2">
    <source>
        <dbReference type="EMBL" id="EAQ07801.1"/>
    </source>
</evidence>
<protein>
    <recommendedName>
        <fullName evidence="1">DUF374 domain-containing protein</fullName>
    </recommendedName>
</protein>
<dbReference type="HOGENOM" id="CLU_086327_1_1_5"/>
<comment type="caution">
    <text evidence="2">The sequence shown here is derived from an EMBL/GenBank/DDBJ whole genome shotgun (WGS) entry which is preliminary data.</text>
</comment>
<dbReference type="AlphaFoldDB" id="A3V370"/>